<evidence type="ECO:0000256" key="6">
    <source>
        <dbReference type="ARBA" id="ARBA00022679"/>
    </source>
</evidence>
<dbReference type="PIRSF" id="PIRSF018005">
    <property type="entry name" value="UCP018005"/>
    <property type="match status" value="1"/>
</dbReference>
<evidence type="ECO:0000256" key="5">
    <source>
        <dbReference type="ARBA" id="ARBA00022603"/>
    </source>
</evidence>
<proteinExistence type="inferred from homology"/>
<comment type="pathway">
    <text evidence="1">Alkaloid biosynthesis; ergot alkaloid biosynthesis.</text>
</comment>
<evidence type="ECO:0000256" key="3">
    <source>
        <dbReference type="ARBA" id="ARBA00011738"/>
    </source>
</evidence>
<dbReference type="GO" id="GO:0008168">
    <property type="term" value="F:methyltransferase activity"/>
    <property type="evidence" value="ECO:0007669"/>
    <property type="project" value="UniProtKB-KW"/>
</dbReference>
<reference evidence="10" key="1">
    <citation type="submission" date="2022-11" db="EMBL/GenBank/DDBJ databases">
        <title>Genome Sequence of Cubamyces cubensis.</title>
        <authorList>
            <person name="Buettner E."/>
        </authorList>
    </citation>
    <scope>NUCLEOTIDE SEQUENCE</scope>
    <source>
        <strain evidence="10">MPL-01</strain>
    </source>
</reference>
<dbReference type="InterPro" id="IPR051128">
    <property type="entry name" value="EgtD_Methyltrsf_superfamily"/>
</dbReference>
<dbReference type="AlphaFoldDB" id="A0AAD7X481"/>
<dbReference type="InterPro" id="IPR017804">
    <property type="entry name" value="MeTrfase_EgtD-like"/>
</dbReference>
<dbReference type="GO" id="GO:0009820">
    <property type="term" value="P:alkaloid metabolic process"/>
    <property type="evidence" value="ECO:0007669"/>
    <property type="project" value="UniProtKB-KW"/>
</dbReference>
<dbReference type="NCBIfam" id="TIGR03439">
    <property type="entry name" value="methyl_EasF"/>
    <property type="match status" value="1"/>
</dbReference>
<dbReference type="InterPro" id="IPR017805">
    <property type="entry name" value="SAM_MeTrfase_EasF-type_put"/>
</dbReference>
<evidence type="ECO:0000256" key="7">
    <source>
        <dbReference type="ARBA" id="ARBA00039094"/>
    </source>
</evidence>
<dbReference type="GO" id="GO:0032259">
    <property type="term" value="P:methylation"/>
    <property type="evidence" value="ECO:0007669"/>
    <property type="project" value="UniProtKB-KW"/>
</dbReference>
<gene>
    <name evidence="10" type="ORF">ONZ51_g11250</name>
</gene>
<organism evidence="10 11">
    <name type="scientific">Trametes cubensis</name>
    <dbReference type="NCBI Taxonomy" id="1111947"/>
    <lineage>
        <taxon>Eukaryota</taxon>
        <taxon>Fungi</taxon>
        <taxon>Dikarya</taxon>
        <taxon>Basidiomycota</taxon>
        <taxon>Agaricomycotina</taxon>
        <taxon>Agaricomycetes</taxon>
        <taxon>Polyporales</taxon>
        <taxon>Polyporaceae</taxon>
        <taxon>Trametes</taxon>
    </lineage>
</organism>
<comment type="catalytic activity">
    <reaction evidence="8">
        <text>4-(3-methylbut-2-enyl)-L-tryptophan + S-adenosyl-L-methionine = 4-(3-methylbut-2-enyl)-L-abrine + S-adenosyl-L-homocysteine + H(+)</text>
        <dbReference type="Rhea" id="RHEA:34435"/>
        <dbReference type="ChEBI" id="CHEBI:15378"/>
        <dbReference type="ChEBI" id="CHEBI:57856"/>
        <dbReference type="ChEBI" id="CHEBI:58209"/>
        <dbReference type="ChEBI" id="CHEBI:59789"/>
        <dbReference type="ChEBI" id="CHEBI:67248"/>
        <dbReference type="EC" id="2.1.1.261"/>
    </reaction>
</comment>
<dbReference type="Proteomes" id="UP001215151">
    <property type="component" value="Unassembled WGS sequence"/>
</dbReference>
<dbReference type="InterPro" id="IPR029063">
    <property type="entry name" value="SAM-dependent_MTases_sf"/>
</dbReference>
<evidence type="ECO:0000256" key="4">
    <source>
        <dbReference type="ARBA" id="ARBA00022589"/>
    </source>
</evidence>
<evidence type="ECO:0000313" key="10">
    <source>
        <dbReference type="EMBL" id="KAJ8461896.1"/>
    </source>
</evidence>
<dbReference type="PANTHER" id="PTHR43397:SF1">
    <property type="entry name" value="ERGOTHIONEINE BIOSYNTHESIS PROTEIN 1"/>
    <property type="match status" value="1"/>
</dbReference>
<feature type="domain" description="Histidine-specific methyltransferase SAM-dependent" evidence="9">
    <location>
        <begin position="23"/>
        <end position="371"/>
    </location>
</feature>
<comment type="similarity">
    <text evidence="2">Belongs to the methyltransferase superfamily.</text>
</comment>
<evidence type="ECO:0000313" key="11">
    <source>
        <dbReference type="Proteomes" id="UP001215151"/>
    </source>
</evidence>
<keyword evidence="11" id="KW-1185">Reference proteome</keyword>
<comment type="subunit">
    <text evidence="3">Homodimer.</text>
</comment>
<dbReference type="PANTHER" id="PTHR43397">
    <property type="entry name" value="ERGOTHIONEINE BIOSYNTHESIS PROTEIN 1"/>
    <property type="match status" value="1"/>
</dbReference>
<keyword evidence="6" id="KW-0808">Transferase</keyword>
<accession>A0AAD7X481</accession>
<dbReference type="Pfam" id="PF10017">
    <property type="entry name" value="Methyltransf_33"/>
    <property type="match status" value="1"/>
</dbReference>
<evidence type="ECO:0000256" key="8">
    <source>
        <dbReference type="ARBA" id="ARBA00049425"/>
    </source>
</evidence>
<dbReference type="InterPro" id="IPR019257">
    <property type="entry name" value="MeTrfase_dom"/>
</dbReference>
<evidence type="ECO:0000256" key="2">
    <source>
        <dbReference type="ARBA" id="ARBA00008361"/>
    </source>
</evidence>
<dbReference type="EMBL" id="JAPEVG010000514">
    <property type="protein sequence ID" value="KAJ8461896.1"/>
    <property type="molecule type" value="Genomic_DNA"/>
</dbReference>
<dbReference type="Gene3D" id="3.40.50.150">
    <property type="entry name" value="Vaccinia Virus protein VP39"/>
    <property type="match status" value="1"/>
</dbReference>
<dbReference type="EC" id="2.1.1.261" evidence="7"/>
<evidence type="ECO:0000259" key="9">
    <source>
        <dbReference type="Pfam" id="PF10017"/>
    </source>
</evidence>
<name>A0AAD7X481_9APHY</name>
<keyword evidence="4" id="KW-0017">Alkaloid metabolism</keyword>
<evidence type="ECO:0000256" key="1">
    <source>
        <dbReference type="ARBA" id="ARBA00005107"/>
    </source>
</evidence>
<comment type="caution">
    <text evidence="10">The sequence shown here is derived from an EMBL/GenBank/DDBJ whole genome shotgun (WGS) entry which is preliminary data.</text>
</comment>
<protein>
    <recommendedName>
        <fullName evidence="7">4-dimethylallyltryptophan N-methyltransferase</fullName>
        <ecNumber evidence="7">2.1.1.261</ecNumber>
    </recommendedName>
</protein>
<keyword evidence="5" id="KW-0489">Methyltransferase</keyword>
<sequence length="382" mass="42534">MSNPNAQLLDIRDPTTATTDESMRHEVIAGLTDSTKKWPVMILYDERGLQLYDAMTSYAPEYYLFAAETSILQRHADEIVHAMRNHAANAESEGQDLVELGSGALRKTTYLLSALARQIPERTTAAPTNRFYALDLDDHELVRTLKELESSPVGGEMKGKVSAFGLWGTYDDGTRFISAGGLEGRSGGTGDNVPTLSKASRPLHMLFLGSTLGNFARREDMAAFLRTLPLRPGSGDTLLLGMDQNDDGEMIYTAYNARMGLTRAFTMNGLVYAGRILGNEDLFDVPNWEYVGRYVESLRRYEFYLESRCDQTMTDPLTGVQYAFPPGYRIFANVAHKFSDADAHNLFEGANLRPIRRWTDEPTKYAMWLLERPGSTTSVSGG</sequence>